<keyword evidence="4" id="KW-1185">Reference proteome</keyword>
<keyword evidence="1" id="KW-0677">Repeat</keyword>
<dbReference type="Proteomes" id="UP000621500">
    <property type="component" value="Unassembled WGS sequence"/>
</dbReference>
<accession>A0ABQ4EHU8</accession>
<dbReference type="Gene3D" id="1.10.1780.10">
    <property type="entry name" value="Clp, N-terminal domain"/>
    <property type="match status" value="2"/>
</dbReference>
<sequence>MVAQAGLTLVGTLGRAYRWAARSRLPVVHTDLVLRSATRYRVGIPRATAQWPVPGSRDWRRLGRTGLADPHPPSRIVALPPLDDEIMMAADAALRLAAYRGAYRVWRGRRRHPGALPTFSPSVRQAVYEALHEASRDGLRWVGSEHLLVAVLSLPDSAAARFLTNWSQVDLDWLVGRLRDEPAYQGDSAPPLPSALAWLKFLRVLPATAPVPLRWPWRTAVWVLTRFVRRGYRRHGARYGHPMLAGCVSAAEQKAVELGRPYVTGAEVLLAVLDLHEQLTAAGSILPAEFARFSEAGEILRTGGVTLRAATKAATRLTTLPTDAEADLGQIPTRGWRTVRRRVAAPPYGRTSLAALRSASVAARDAGHSHAGTTHLLAAVLVEADGPAARLLHSLGADPAAIRAQAVARLATSSA</sequence>
<evidence type="ECO:0000256" key="1">
    <source>
        <dbReference type="PROSITE-ProRule" id="PRU01251"/>
    </source>
</evidence>
<gene>
    <name evidence="3" type="ORF">Pma05_08700</name>
</gene>
<dbReference type="Pfam" id="PF02861">
    <property type="entry name" value="Clp_N"/>
    <property type="match status" value="1"/>
</dbReference>
<feature type="domain" description="Clp R" evidence="2">
    <location>
        <begin position="116"/>
        <end position="413"/>
    </location>
</feature>
<protein>
    <recommendedName>
        <fullName evidence="2">Clp R domain-containing protein</fullName>
    </recommendedName>
</protein>
<proteinExistence type="predicted"/>
<dbReference type="SUPFAM" id="SSF81923">
    <property type="entry name" value="Double Clp-N motif"/>
    <property type="match status" value="2"/>
</dbReference>
<name>A0ABQ4EHU8_9ACTN</name>
<evidence type="ECO:0000313" key="4">
    <source>
        <dbReference type="Proteomes" id="UP000621500"/>
    </source>
</evidence>
<dbReference type="EMBL" id="BONX01000004">
    <property type="protein sequence ID" value="GIG94297.1"/>
    <property type="molecule type" value="Genomic_DNA"/>
</dbReference>
<dbReference type="InterPro" id="IPR004176">
    <property type="entry name" value="Clp_R_N"/>
</dbReference>
<comment type="caution">
    <text evidence="3">The sequence shown here is derived from an EMBL/GenBank/DDBJ whole genome shotgun (WGS) entry which is preliminary data.</text>
</comment>
<reference evidence="3 4" key="1">
    <citation type="submission" date="2021-01" db="EMBL/GenBank/DDBJ databases">
        <title>Whole genome shotgun sequence of Plantactinospora mayteni NBRC 109088.</title>
        <authorList>
            <person name="Komaki H."/>
            <person name="Tamura T."/>
        </authorList>
    </citation>
    <scope>NUCLEOTIDE SEQUENCE [LARGE SCALE GENOMIC DNA]</scope>
    <source>
        <strain evidence="3 4">NBRC 109088</strain>
    </source>
</reference>
<dbReference type="InterPro" id="IPR036628">
    <property type="entry name" value="Clp_N_dom_sf"/>
</dbReference>
<evidence type="ECO:0000259" key="2">
    <source>
        <dbReference type="PROSITE" id="PS51903"/>
    </source>
</evidence>
<organism evidence="3 4">
    <name type="scientific">Plantactinospora mayteni</name>
    <dbReference type="NCBI Taxonomy" id="566021"/>
    <lineage>
        <taxon>Bacteria</taxon>
        <taxon>Bacillati</taxon>
        <taxon>Actinomycetota</taxon>
        <taxon>Actinomycetes</taxon>
        <taxon>Micromonosporales</taxon>
        <taxon>Micromonosporaceae</taxon>
        <taxon>Plantactinospora</taxon>
    </lineage>
</organism>
<dbReference type="PROSITE" id="PS51903">
    <property type="entry name" value="CLP_R"/>
    <property type="match status" value="1"/>
</dbReference>
<evidence type="ECO:0000313" key="3">
    <source>
        <dbReference type="EMBL" id="GIG94297.1"/>
    </source>
</evidence>